<accession>A0A914I649</accession>
<keyword evidence="1 5" id="KW-0479">Metal-binding</keyword>
<protein>
    <submittedName>
        <fullName evidence="9">LIM zinc-binding domain-containing protein</fullName>
    </submittedName>
</protein>
<evidence type="ECO:0000256" key="5">
    <source>
        <dbReference type="PROSITE-ProRule" id="PRU00125"/>
    </source>
</evidence>
<feature type="compositionally biased region" description="Basic and acidic residues" evidence="6">
    <location>
        <begin position="314"/>
        <end position="324"/>
    </location>
</feature>
<evidence type="ECO:0000313" key="8">
    <source>
        <dbReference type="Proteomes" id="UP000887572"/>
    </source>
</evidence>
<name>A0A914I649_GLORO</name>
<evidence type="ECO:0000256" key="4">
    <source>
        <dbReference type="ARBA" id="ARBA00023038"/>
    </source>
</evidence>
<evidence type="ECO:0000313" key="9">
    <source>
        <dbReference type="WBParaSite" id="Gr19_v10_g7671.t1"/>
    </source>
</evidence>
<reference evidence="9" key="1">
    <citation type="submission" date="2022-11" db="UniProtKB">
        <authorList>
            <consortium name="WormBaseParasite"/>
        </authorList>
    </citation>
    <scope>IDENTIFICATION</scope>
</reference>
<keyword evidence="4 5" id="KW-0440">LIM domain</keyword>
<organism evidence="8 9">
    <name type="scientific">Globodera rostochiensis</name>
    <name type="common">Golden nematode worm</name>
    <name type="synonym">Heterodera rostochiensis</name>
    <dbReference type="NCBI Taxonomy" id="31243"/>
    <lineage>
        <taxon>Eukaryota</taxon>
        <taxon>Metazoa</taxon>
        <taxon>Ecdysozoa</taxon>
        <taxon>Nematoda</taxon>
        <taxon>Chromadorea</taxon>
        <taxon>Rhabditida</taxon>
        <taxon>Tylenchina</taxon>
        <taxon>Tylenchomorpha</taxon>
        <taxon>Tylenchoidea</taxon>
        <taxon>Heteroderidae</taxon>
        <taxon>Heteroderinae</taxon>
        <taxon>Globodera</taxon>
    </lineage>
</organism>
<dbReference type="PANTHER" id="PTHR24211:SF20">
    <property type="entry name" value="PROTEIN ESPINAS-RELATED"/>
    <property type="match status" value="1"/>
</dbReference>
<feature type="compositionally biased region" description="Basic residues" evidence="6">
    <location>
        <begin position="378"/>
        <end position="391"/>
    </location>
</feature>
<dbReference type="FunFam" id="2.10.110.10:FF:000005">
    <property type="entry name" value="Testin isoform 1"/>
    <property type="match status" value="1"/>
</dbReference>
<dbReference type="GO" id="GO:0046872">
    <property type="term" value="F:metal ion binding"/>
    <property type="evidence" value="ECO:0007669"/>
    <property type="project" value="UniProtKB-KW"/>
</dbReference>
<sequence length="499" mass="54579">MAVWAPRRFGARAFWHPKCFVCVECGELLVDLIHFAHAQNIFCGRHHAELIKPRCSNCDELIFSEECTEAEGRVWHMRHFCCVRCAVPLGGQRYVMNSAEAQPTCVPCCRESAKFSCATCGNKIVADRPHIAQGHFHWHADEKCFCCSDCERALLGKAFSLLESNGRLFCALRGCLEYKHRPINLPLPPPSFPPPPPPAVHQRQFSPIPPPRVRFDLRRRTIQKTPPATPTENVYETVAAAAPPPAPSTSSGCSANGSMSSSAGSVRSPQAHPNYLYYQPNLWKPKTTTKYFVPEASESLDAEETPENPVRRCRSVDGRSERRSKCVKNKSANKKGQIAVGNLYSGAPPPNGRGVMPSGNGEGGSLAAALALASPGSSRRRKRRQRRRGNLRRQQLLYWESPNSLSSADDSDSSLSSCSSSSSSDGDELNPLQRNVLLNRYLHTLATRSESVSVAVSPASGKCVPPVCRIATTRPTTAKCANNAKDRRGANAGGNCRIS</sequence>
<feature type="domain" description="LIM zinc-binding" evidence="7">
    <location>
        <begin position="53"/>
        <end position="115"/>
    </location>
</feature>
<evidence type="ECO:0000256" key="2">
    <source>
        <dbReference type="ARBA" id="ARBA00022737"/>
    </source>
</evidence>
<evidence type="ECO:0000256" key="6">
    <source>
        <dbReference type="SAM" id="MobiDB-lite"/>
    </source>
</evidence>
<dbReference type="PROSITE" id="PS00478">
    <property type="entry name" value="LIM_DOMAIN_1"/>
    <property type="match status" value="1"/>
</dbReference>
<dbReference type="InterPro" id="IPR001781">
    <property type="entry name" value="Znf_LIM"/>
</dbReference>
<feature type="compositionally biased region" description="Low complexity" evidence="6">
    <location>
        <begin position="404"/>
        <end position="424"/>
    </location>
</feature>
<dbReference type="PANTHER" id="PTHR24211">
    <property type="entry name" value="LIM DOMAIN-CONTAINING PROTEIN"/>
    <property type="match status" value="1"/>
</dbReference>
<dbReference type="Proteomes" id="UP000887572">
    <property type="component" value="Unplaced"/>
</dbReference>
<dbReference type="SMART" id="SM00132">
    <property type="entry name" value="LIM"/>
    <property type="match status" value="3"/>
</dbReference>
<evidence type="ECO:0000259" key="7">
    <source>
        <dbReference type="PROSITE" id="PS50023"/>
    </source>
</evidence>
<dbReference type="InterPro" id="IPR047120">
    <property type="entry name" value="Pk/Esn/Tes"/>
</dbReference>
<keyword evidence="2" id="KW-0677">Repeat</keyword>
<proteinExistence type="predicted"/>
<dbReference type="PROSITE" id="PS50023">
    <property type="entry name" value="LIM_DOMAIN_2"/>
    <property type="match status" value="1"/>
</dbReference>
<dbReference type="WBParaSite" id="Gr19_v10_g7671.t1">
    <property type="protein sequence ID" value="Gr19_v10_g7671.t1"/>
    <property type="gene ID" value="Gr19_v10_g7671"/>
</dbReference>
<dbReference type="SUPFAM" id="SSF57716">
    <property type="entry name" value="Glucocorticoid receptor-like (DNA-binding domain)"/>
    <property type="match status" value="1"/>
</dbReference>
<dbReference type="AlphaFoldDB" id="A0A914I649"/>
<dbReference type="Gene3D" id="2.10.110.10">
    <property type="entry name" value="Cysteine Rich Protein"/>
    <property type="match status" value="3"/>
</dbReference>
<evidence type="ECO:0000256" key="1">
    <source>
        <dbReference type="ARBA" id="ARBA00022723"/>
    </source>
</evidence>
<feature type="region of interest" description="Disordered" evidence="6">
    <location>
        <begin position="241"/>
        <end position="268"/>
    </location>
</feature>
<evidence type="ECO:0000256" key="3">
    <source>
        <dbReference type="ARBA" id="ARBA00022833"/>
    </source>
</evidence>
<dbReference type="Pfam" id="PF00412">
    <property type="entry name" value="LIM"/>
    <property type="match status" value="3"/>
</dbReference>
<feature type="compositionally biased region" description="Low complexity" evidence="6">
    <location>
        <begin position="365"/>
        <end position="377"/>
    </location>
</feature>
<feature type="region of interest" description="Disordered" evidence="6">
    <location>
        <begin position="297"/>
        <end position="430"/>
    </location>
</feature>
<feature type="compositionally biased region" description="Low complexity" evidence="6">
    <location>
        <begin position="248"/>
        <end position="268"/>
    </location>
</feature>
<keyword evidence="3 5" id="KW-0862">Zinc</keyword>
<keyword evidence="8" id="KW-1185">Reference proteome</keyword>